<keyword evidence="5 6" id="KW-0408">Iron</keyword>
<accession>A0A1F6TZF5</accession>
<evidence type="ECO:0000259" key="8">
    <source>
        <dbReference type="PROSITE" id="PS51007"/>
    </source>
</evidence>
<gene>
    <name evidence="9" type="ORF">A3A87_05570</name>
</gene>
<dbReference type="Gene3D" id="1.10.760.10">
    <property type="entry name" value="Cytochrome c-like domain"/>
    <property type="match status" value="4"/>
</dbReference>
<protein>
    <recommendedName>
        <fullName evidence="8">Cytochrome c domain-containing protein</fullName>
    </recommendedName>
</protein>
<dbReference type="GO" id="GO:0046872">
    <property type="term" value="F:metal ion binding"/>
    <property type="evidence" value="ECO:0007669"/>
    <property type="project" value="UniProtKB-KW"/>
</dbReference>
<feature type="domain" description="Cytochrome c" evidence="8">
    <location>
        <begin position="150"/>
        <end position="228"/>
    </location>
</feature>
<dbReference type="PANTHER" id="PTHR33751">
    <property type="entry name" value="CBB3-TYPE CYTOCHROME C OXIDASE SUBUNIT FIXP"/>
    <property type="match status" value="1"/>
</dbReference>
<sequence>MKRRVRNHYRMAFVFMVAVGAAIVDYSSGANAQAARAGAVKKDGLQAVYATAVEIAEGKRIAQASCVRCHGLDGISTVKGVPHLAGQRPAYLYLELRAYQSGARGKKVMDGAAEFLSDDALVKVAAYYASLDPAQPVAASGAKPVPAKPGPVQAGKADAAACAGCHGEGGISKTPGMPNLVALDPKYLVAAMKGYKSGQRKHDVMQSLLAAVSDADMNNLALYYALQKPARAQTPVTGDQAAGKAAAAACAGCHGKQGVSTNPDIPSLAGQDAQYLATALQAYKDGSRGDESMKGLAAALDDRVMKDMAAFYAAQPPQPPNVRRPLTTAEWAKKCDRCHGVNGNSVAPFLPALASQRVDYLEKVLRDYRARVRKSSAMAAMSDALTEADVENLAAYYARQKARAVVFVPVPGK</sequence>
<dbReference type="AlphaFoldDB" id="A0A1F6TZF5"/>
<keyword evidence="7" id="KW-0732">Signal</keyword>
<dbReference type="PROSITE" id="PS51007">
    <property type="entry name" value="CYTC"/>
    <property type="match status" value="3"/>
</dbReference>
<dbReference type="PANTHER" id="PTHR33751:SF9">
    <property type="entry name" value="CYTOCHROME C4"/>
    <property type="match status" value="1"/>
</dbReference>
<feature type="domain" description="Cytochrome c" evidence="8">
    <location>
        <begin position="238"/>
        <end position="401"/>
    </location>
</feature>
<feature type="chain" id="PRO_5009526908" description="Cytochrome c domain-containing protein" evidence="7">
    <location>
        <begin position="33"/>
        <end position="413"/>
    </location>
</feature>
<dbReference type="Proteomes" id="UP000179037">
    <property type="component" value="Unassembled WGS sequence"/>
</dbReference>
<dbReference type="EMBL" id="MFTC01000067">
    <property type="protein sequence ID" value="OGI50525.1"/>
    <property type="molecule type" value="Genomic_DNA"/>
</dbReference>
<dbReference type="InterPro" id="IPR036909">
    <property type="entry name" value="Cyt_c-like_dom_sf"/>
</dbReference>
<name>A0A1F6TZF5_9PROT</name>
<evidence type="ECO:0000256" key="7">
    <source>
        <dbReference type="SAM" id="SignalP"/>
    </source>
</evidence>
<comment type="caution">
    <text evidence="9">The sequence shown here is derived from an EMBL/GenBank/DDBJ whole genome shotgun (WGS) entry which is preliminary data.</text>
</comment>
<dbReference type="GO" id="GO:0009055">
    <property type="term" value="F:electron transfer activity"/>
    <property type="evidence" value="ECO:0007669"/>
    <property type="project" value="InterPro"/>
</dbReference>
<evidence type="ECO:0000256" key="6">
    <source>
        <dbReference type="PROSITE-ProRule" id="PRU00433"/>
    </source>
</evidence>
<evidence type="ECO:0000256" key="2">
    <source>
        <dbReference type="ARBA" id="ARBA00022617"/>
    </source>
</evidence>
<feature type="signal peptide" evidence="7">
    <location>
        <begin position="1"/>
        <end position="32"/>
    </location>
</feature>
<evidence type="ECO:0000256" key="1">
    <source>
        <dbReference type="ARBA" id="ARBA00022448"/>
    </source>
</evidence>
<proteinExistence type="predicted"/>
<keyword evidence="4" id="KW-0249">Electron transport</keyword>
<dbReference type="STRING" id="1817768.A3A87_05570"/>
<evidence type="ECO:0000313" key="10">
    <source>
        <dbReference type="Proteomes" id="UP000179037"/>
    </source>
</evidence>
<organism evidence="9 10">
    <name type="scientific">Candidatus Muproteobacteria bacterium RIFCSPLOWO2_01_FULL_60_18</name>
    <dbReference type="NCBI Taxonomy" id="1817768"/>
    <lineage>
        <taxon>Bacteria</taxon>
        <taxon>Pseudomonadati</taxon>
        <taxon>Pseudomonadota</taxon>
        <taxon>Candidatus Muproteobacteria</taxon>
    </lineage>
</organism>
<dbReference type="SUPFAM" id="SSF46626">
    <property type="entry name" value="Cytochrome c"/>
    <property type="match status" value="4"/>
</dbReference>
<dbReference type="Pfam" id="PF00034">
    <property type="entry name" value="Cytochrom_C"/>
    <property type="match status" value="2"/>
</dbReference>
<evidence type="ECO:0000256" key="3">
    <source>
        <dbReference type="ARBA" id="ARBA00022723"/>
    </source>
</evidence>
<dbReference type="GO" id="GO:0020037">
    <property type="term" value="F:heme binding"/>
    <property type="evidence" value="ECO:0007669"/>
    <property type="project" value="InterPro"/>
</dbReference>
<dbReference type="InterPro" id="IPR009056">
    <property type="entry name" value="Cyt_c-like_dom"/>
</dbReference>
<keyword evidence="1" id="KW-0813">Transport</keyword>
<reference evidence="9 10" key="1">
    <citation type="journal article" date="2016" name="Nat. Commun.">
        <title>Thousands of microbial genomes shed light on interconnected biogeochemical processes in an aquifer system.</title>
        <authorList>
            <person name="Anantharaman K."/>
            <person name="Brown C.T."/>
            <person name="Hug L.A."/>
            <person name="Sharon I."/>
            <person name="Castelle C.J."/>
            <person name="Probst A.J."/>
            <person name="Thomas B.C."/>
            <person name="Singh A."/>
            <person name="Wilkins M.J."/>
            <person name="Karaoz U."/>
            <person name="Brodie E.L."/>
            <person name="Williams K.H."/>
            <person name="Hubbard S.S."/>
            <person name="Banfield J.F."/>
        </authorList>
    </citation>
    <scope>NUCLEOTIDE SEQUENCE [LARGE SCALE GENOMIC DNA]</scope>
</reference>
<evidence type="ECO:0000256" key="4">
    <source>
        <dbReference type="ARBA" id="ARBA00022982"/>
    </source>
</evidence>
<evidence type="ECO:0000256" key="5">
    <source>
        <dbReference type="ARBA" id="ARBA00023004"/>
    </source>
</evidence>
<keyword evidence="3 6" id="KW-0479">Metal-binding</keyword>
<dbReference type="Pfam" id="PF13442">
    <property type="entry name" value="Cytochrome_CBB3"/>
    <property type="match status" value="1"/>
</dbReference>
<dbReference type="InterPro" id="IPR050597">
    <property type="entry name" value="Cytochrome_c_Oxidase_Subunit"/>
</dbReference>
<keyword evidence="2 6" id="KW-0349">Heme</keyword>
<evidence type="ECO:0000313" key="9">
    <source>
        <dbReference type="EMBL" id="OGI50525.1"/>
    </source>
</evidence>
<feature type="domain" description="Cytochrome c" evidence="8">
    <location>
        <begin position="53"/>
        <end position="132"/>
    </location>
</feature>